<protein>
    <recommendedName>
        <fullName evidence="3">phosphopyruvate hydratase</fullName>
        <ecNumber evidence="3">4.2.1.11</ecNumber>
    </recommendedName>
</protein>
<dbReference type="GO" id="GO:0004634">
    <property type="term" value="F:phosphopyruvate hydratase activity"/>
    <property type="evidence" value="ECO:0000318"/>
    <property type="project" value="GO_Central"/>
</dbReference>
<accession>A0A2G2YSS7</accession>
<dbReference type="InterPro" id="IPR020810">
    <property type="entry name" value="Enolase_C"/>
</dbReference>
<dbReference type="PRINTS" id="PR00148">
    <property type="entry name" value="ENOLASE"/>
</dbReference>
<dbReference type="Gene3D" id="3.20.20.120">
    <property type="entry name" value="Enolase-like C-terminal domain"/>
    <property type="match status" value="2"/>
</dbReference>
<dbReference type="InterPro" id="IPR036849">
    <property type="entry name" value="Enolase-like_C_sf"/>
</dbReference>
<dbReference type="SUPFAM" id="SSF51604">
    <property type="entry name" value="Enolase C-terminal domain-like"/>
    <property type="match status" value="1"/>
</dbReference>
<keyword evidence="4" id="KW-0324">Glycolysis</keyword>
<feature type="domain" description="Enolase C-terminal TIM barrel" evidence="6">
    <location>
        <begin position="148"/>
        <end position="319"/>
    </location>
</feature>
<dbReference type="EC" id="4.2.1.11" evidence="3"/>
<dbReference type="SMR" id="A0A2G2YSS7"/>
<sequence>MSIRCSIIVAPSETASKTASKVKYVKERYIIHNRGNTTVEVDLVTADDLLYQPAVLSGSSIGIYEALELRDGDKSIYGVLYKMVVFLLNEVNQTDVNAFMLDIDGTPNKSKLGANDILGVFLSMCRAGAREKVVPLYKHIQEISRTKELIMPIPAYNVINGRSHVGNNLAMQEFMILPVRALIFSEALCMGSEAASEFLTKNANYPLNFKNQPNDGDHVLSDQGLCEVYKEFVKDFPIVSIEDPFDQDDWSSWASLQSSVDIQLVFYDFLVNQTGTVTKSIQATLDSKTMGWGVMAKGEGSIISFLTGSLALSKDIADVT</sequence>
<dbReference type="GO" id="GO:0000287">
    <property type="term" value="F:magnesium ion binding"/>
    <property type="evidence" value="ECO:0007669"/>
    <property type="project" value="InterPro"/>
</dbReference>
<dbReference type="OMA" id="INGRSHV"/>
<evidence type="ECO:0000256" key="4">
    <source>
        <dbReference type="ARBA" id="ARBA00023152"/>
    </source>
</evidence>
<dbReference type="InterPro" id="IPR029017">
    <property type="entry name" value="Enolase-like_N"/>
</dbReference>
<evidence type="ECO:0000313" key="8">
    <source>
        <dbReference type="EMBL" id="PHT72715.1"/>
    </source>
</evidence>
<evidence type="ECO:0000256" key="5">
    <source>
        <dbReference type="ARBA" id="ARBA00023239"/>
    </source>
</evidence>
<dbReference type="SUPFAM" id="SSF54826">
    <property type="entry name" value="Enolase N-terminal domain-like"/>
    <property type="match status" value="1"/>
</dbReference>
<dbReference type="PANTHER" id="PTHR11902:SF42">
    <property type="entry name" value="ENOLASE 1, CHLOROPLASTIC"/>
    <property type="match status" value="1"/>
</dbReference>
<feature type="domain" description="Enolase N-terminal" evidence="7">
    <location>
        <begin position="22"/>
        <end position="140"/>
    </location>
</feature>
<dbReference type="GO" id="GO:0006096">
    <property type="term" value="P:glycolytic process"/>
    <property type="evidence" value="ECO:0000318"/>
    <property type="project" value="GO_Central"/>
</dbReference>
<evidence type="ECO:0000256" key="1">
    <source>
        <dbReference type="ARBA" id="ARBA00005031"/>
    </source>
</evidence>
<reference evidence="8 9" key="1">
    <citation type="journal article" date="2014" name="Nat. Genet.">
        <title>Genome sequence of the hot pepper provides insights into the evolution of pungency in Capsicum species.</title>
        <authorList>
            <person name="Kim S."/>
            <person name="Park M."/>
            <person name="Yeom S.I."/>
            <person name="Kim Y.M."/>
            <person name="Lee J.M."/>
            <person name="Lee H.A."/>
            <person name="Seo E."/>
            <person name="Choi J."/>
            <person name="Cheong K."/>
            <person name="Kim K.T."/>
            <person name="Jung K."/>
            <person name="Lee G.W."/>
            <person name="Oh S.K."/>
            <person name="Bae C."/>
            <person name="Kim S.B."/>
            <person name="Lee H.Y."/>
            <person name="Kim S.Y."/>
            <person name="Kim M.S."/>
            <person name="Kang B.C."/>
            <person name="Jo Y.D."/>
            <person name="Yang H.B."/>
            <person name="Jeong H.J."/>
            <person name="Kang W.H."/>
            <person name="Kwon J.K."/>
            <person name="Shin C."/>
            <person name="Lim J.Y."/>
            <person name="Park J.H."/>
            <person name="Huh J.H."/>
            <person name="Kim J.S."/>
            <person name="Kim B.D."/>
            <person name="Cohen O."/>
            <person name="Paran I."/>
            <person name="Suh M.C."/>
            <person name="Lee S.B."/>
            <person name="Kim Y.K."/>
            <person name="Shin Y."/>
            <person name="Noh S.J."/>
            <person name="Park J."/>
            <person name="Seo Y.S."/>
            <person name="Kwon S.Y."/>
            <person name="Kim H.A."/>
            <person name="Park J.M."/>
            <person name="Kim H.J."/>
            <person name="Choi S.B."/>
            <person name="Bosland P.W."/>
            <person name="Reeves G."/>
            <person name="Jo S.H."/>
            <person name="Lee B.W."/>
            <person name="Cho H.T."/>
            <person name="Choi H.S."/>
            <person name="Lee M.S."/>
            <person name="Yu Y."/>
            <person name="Do Choi Y."/>
            <person name="Park B.S."/>
            <person name="van Deynze A."/>
            <person name="Ashrafi H."/>
            <person name="Hill T."/>
            <person name="Kim W.T."/>
            <person name="Pai H.S."/>
            <person name="Ahn H.K."/>
            <person name="Yeam I."/>
            <person name="Giovannoni J.J."/>
            <person name="Rose J.K."/>
            <person name="Sorensen I."/>
            <person name="Lee S.J."/>
            <person name="Kim R.W."/>
            <person name="Choi I.Y."/>
            <person name="Choi B.S."/>
            <person name="Lim J.S."/>
            <person name="Lee Y.H."/>
            <person name="Choi D."/>
        </authorList>
    </citation>
    <scope>NUCLEOTIDE SEQUENCE [LARGE SCALE GENOMIC DNA]</scope>
    <source>
        <strain evidence="9">cv. CM334</strain>
    </source>
</reference>
<dbReference type="UniPathway" id="UPA00109">
    <property type="reaction ID" value="UER00187"/>
</dbReference>
<evidence type="ECO:0000256" key="2">
    <source>
        <dbReference type="ARBA" id="ARBA00009604"/>
    </source>
</evidence>
<dbReference type="Gramene" id="PHT72715">
    <property type="protein sequence ID" value="PHT72715"/>
    <property type="gene ID" value="T459_23500"/>
</dbReference>
<dbReference type="SMART" id="SM01192">
    <property type="entry name" value="Enolase_C"/>
    <property type="match status" value="1"/>
</dbReference>
<dbReference type="EMBL" id="AYRZ02000009">
    <property type="protein sequence ID" value="PHT72715.1"/>
    <property type="molecule type" value="Genomic_DNA"/>
</dbReference>
<evidence type="ECO:0000313" key="9">
    <source>
        <dbReference type="Proteomes" id="UP000222542"/>
    </source>
</evidence>
<dbReference type="InterPro" id="IPR000941">
    <property type="entry name" value="Enolase"/>
</dbReference>
<dbReference type="PANTHER" id="PTHR11902">
    <property type="entry name" value="ENOLASE"/>
    <property type="match status" value="1"/>
</dbReference>
<dbReference type="InterPro" id="IPR020811">
    <property type="entry name" value="Enolase_N"/>
</dbReference>
<dbReference type="Pfam" id="PF00113">
    <property type="entry name" value="Enolase_C"/>
    <property type="match status" value="2"/>
</dbReference>
<comment type="similarity">
    <text evidence="2">Belongs to the enolase family.</text>
</comment>
<keyword evidence="5" id="KW-0456">Lyase</keyword>
<dbReference type="Pfam" id="PF03952">
    <property type="entry name" value="Enolase_N"/>
    <property type="match status" value="1"/>
</dbReference>
<dbReference type="Proteomes" id="UP000222542">
    <property type="component" value="Unassembled WGS sequence"/>
</dbReference>
<dbReference type="SMART" id="SM01193">
    <property type="entry name" value="Enolase_N"/>
    <property type="match status" value="1"/>
</dbReference>
<reference evidence="8 9" key="2">
    <citation type="journal article" date="2017" name="Genome Biol.">
        <title>New reference genome sequences of hot pepper reveal the massive evolution of plant disease-resistance genes by retroduplication.</title>
        <authorList>
            <person name="Kim S."/>
            <person name="Park J."/>
            <person name="Yeom S.I."/>
            <person name="Kim Y.M."/>
            <person name="Seo E."/>
            <person name="Kim K.T."/>
            <person name="Kim M.S."/>
            <person name="Lee J.M."/>
            <person name="Cheong K."/>
            <person name="Shin H.S."/>
            <person name="Kim S.B."/>
            <person name="Han K."/>
            <person name="Lee J."/>
            <person name="Park M."/>
            <person name="Lee H.A."/>
            <person name="Lee H.Y."/>
            <person name="Lee Y."/>
            <person name="Oh S."/>
            <person name="Lee J.H."/>
            <person name="Choi E."/>
            <person name="Choi E."/>
            <person name="Lee S.E."/>
            <person name="Jeon J."/>
            <person name="Kim H."/>
            <person name="Choi G."/>
            <person name="Song H."/>
            <person name="Lee J."/>
            <person name="Lee S.C."/>
            <person name="Kwon J.K."/>
            <person name="Lee H.Y."/>
            <person name="Koo N."/>
            <person name="Hong Y."/>
            <person name="Kim R.W."/>
            <person name="Kang W.H."/>
            <person name="Huh J.H."/>
            <person name="Kang B.C."/>
            <person name="Yang T.J."/>
            <person name="Lee Y.H."/>
            <person name="Bennetzen J.L."/>
            <person name="Choi D."/>
        </authorList>
    </citation>
    <scope>NUCLEOTIDE SEQUENCE [LARGE SCALE GENOMIC DNA]</scope>
    <source>
        <strain evidence="9">cv. CM334</strain>
    </source>
</reference>
<evidence type="ECO:0000256" key="3">
    <source>
        <dbReference type="ARBA" id="ARBA00012058"/>
    </source>
</evidence>
<comment type="caution">
    <text evidence="8">The sequence shown here is derived from an EMBL/GenBank/DDBJ whole genome shotgun (WGS) entry which is preliminary data.</text>
</comment>
<name>A0A2G2YSS7_CAPAN</name>
<gene>
    <name evidence="8" type="ORF">T459_23500</name>
</gene>
<keyword evidence="9" id="KW-1185">Reference proteome</keyword>
<dbReference type="Gene3D" id="3.30.390.10">
    <property type="entry name" value="Enolase-like, N-terminal domain"/>
    <property type="match status" value="1"/>
</dbReference>
<evidence type="ECO:0000259" key="6">
    <source>
        <dbReference type="SMART" id="SM01192"/>
    </source>
</evidence>
<dbReference type="AlphaFoldDB" id="A0A2G2YSS7"/>
<comment type="pathway">
    <text evidence="1">Carbohydrate degradation; glycolysis; pyruvate from D-glyceraldehyde 3-phosphate: step 4/5.</text>
</comment>
<proteinExistence type="inferred from homology"/>
<organism evidence="8 9">
    <name type="scientific">Capsicum annuum</name>
    <name type="common">Capsicum pepper</name>
    <dbReference type="NCBI Taxonomy" id="4072"/>
    <lineage>
        <taxon>Eukaryota</taxon>
        <taxon>Viridiplantae</taxon>
        <taxon>Streptophyta</taxon>
        <taxon>Embryophyta</taxon>
        <taxon>Tracheophyta</taxon>
        <taxon>Spermatophyta</taxon>
        <taxon>Magnoliopsida</taxon>
        <taxon>eudicotyledons</taxon>
        <taxon>Gunneridae</taxon>
        <taxon>Pentapetalae</taxon>
        <taxon>asterids</taxon>
        <taxon>lamiids</taxon>
        <taxon>Solanales</taxon>
        <taxon>Solanaceae</taxon>
        <taxon>Solanoideae</taxon>
        <taxon>Capsiceae</taxon>
        <taxon>Capsicum</taxon>
    </lineage>
</organism>
<dbReference type="GO" id="GO:0000015">
    <property type="term" value="C:phosphopyruvate hydratase complex"/>
    <property type="evidence" value="ECO:0000318"/>
    <property type="project" value="GO_Central"/>
</dbReference>
<evidence type="ECO:0000259" key="7">
    <source>
        <dbReference type="SMART" id="SM01193"/>
    </source>
</evidence>
<dbReference type="STRING" id="4072.A0A2G2YSS7"/>